<dbReference type="AlphaFoldDB" id="A0A0J9ECE9"/>
<evidence type="ECO:0000259" key="1">
    <source>
        <dbReference type="Pfam" id="PF13403"/>
    </source>
</evidence>
<evidence type="ECO:0000313" key="3">
    <source>
        <dbReference type="Proteomes" id="UP000037178"/>
    </source>
</evidence>
<dbReference type="RefSeq" id="WP_049641532.1">
    <property type="nucleotide sequence ID" value="NZ_LFTY01000001.1"/>
</dbReference>
<sequence length="92" mass="10000">MMHPQSQFEMSNATAVAALGLARGTEVMTLDGIRRVETLHEGDRIVTRTGARTLRGVSRRAADSFCLDFDKPQVVFLAEGQVYSDSGLPFAA</sequence>
<dbReference type="EMBL" id="LFTY01000001">
    <property type="protein sequence ID" value="KMW60452.1"/>
    <property type="molecule type" value="Genomic_DNA"/>
</dbReference>
<gene>
    <name evidence="2" type="ORF">AIOL_000607</name>
</gene>
<keyword evidence="3" id="KW-1185">Reference proteome</keyword>
<organism evidence="2 3">
    <name type="scientific">Candidatus Rhodobacter oscarellae</name>
    <dbReference type="NCBI Taxonomy" id="1675527"/>
    <lineage>
        <taxon>Bacteria</taxon>
        <taxon>Pseudomonadati</taxon>
        <taxon>Pseudomonadota</taxon>
        <taxon>Alphaproteobacteria</taxon>
        <taxon>Rhodobacterales</taxon>
        <taxon>Rhodobacter group</taxon>
        <taxon>Rhodobacter</taxon>
    </lineage>
</organism>
<protein>
    <recommendedName>
        <fullName evidence="1">Hedgehog/Intein (Hint) domain-containing protein</fullName>
    </recommendedName>
</protein>
<dbReference type="Pfam" id="PF13403">
    <property type="entry name" value="Hint_2"/>
    <property type="match status" value="1"/>
</dbReference>
<evidence type="ECO:0000313" key="2">
    <source>
        <dbReference type="EMBL" id="KMW60452.1"/>
    </source>
</evidence>
<reference evidence="2 3" key="1">
    <citation type="submission" date="2015-06" db="EMBL/GenBank/DDBJ databases">
        <title>Draft genome sequence of an Alphaproteobacteria species associated to the Mediterranean sponge Oscarella lobularis.</title>
        <authorList>
            <person name="Jourda C."/>
            <person name="Santini S."/>
            <person name="Claverie J.-M."/>
        </authorList>
    </citation>
    <scope>NUCLEOTIDE SEQUENCE [LARGE SCALE GENOMIC DNA]</scope>
    <source>
        <strain evidence="2">IGS</strain>
    </source>
</reference>
<dbReference type="OrthoDB" id="7873527at2"/>
<dbReference type="PATRIC" id="fig|1675527.3.peg.665"/>
<dbReference type="InterPro" id="IPR036844">
    <property type="entry name" value="Hint_dom_sf"/>
</dbReference>
<comment type="caution">
    <text evidence="2">The sequence shown here is derived from an EMBL/GenBank/DDBJ whole genome shotgun (WGS) entry which is preliminary data.</text>
</comment>
<accession>A0A0J9ECE9</accession>
<feature type="domain" description="Hedgehog/Intein (Hint)" evidence="1">
    <location>
        <begin position="21"/>
        <end position="63"/>
    </location>
</feature>
<name>A0A0J9ECE9_9RHOB</name>
<proteinExistence type="predicted"/>
<dbReference type="InterPro" id="IPR028992">
    <property type="entry name" value="Hedgehog/Intein_dom"/>
</dbReference>
<dbReference type="Proteomes" id="UP000037178">
    <property type="component" value="Unassembled WGS sequence"/>
</dbReference>
<dbReference type="SUPFAM" id="SSF51294">
    <property type="entry name" value="Hedgehog/intein (Hint) domain"/>
    <property type="match status" value="1"/>
</dbReference>